<proteinExistence type="predicted"/>
<organism evidence="2 3">
    <name type="scientific">Hyphobacterium marinum</name>
    <dbReference type="NCBI Taxonomy" id="3116574"/>
    <lineage>
        <taxon>Bacteria</taxon>
        <taxon>Pseudomonadati</taxon>
        <taxon>Pseudomonadota</taxon>
        <taxon>Alphaproteobacteria</taxon>
        <taxon>Maricaulales</taxon>
        <taxon>Maricaulaceae</taxon>
        <taxon>Hyphobacterium</taxon>
    </lineage>
</organism>
<evidence type="ECO:0000259" key="1">
    <source>
        <dbReference type="Pfam" id="PF06844"/>
    </source>
</evidence>
<comment type="caution">
    <text evidence="2">The sequence shown here is derived from an EMBL/GenBank/DDBJ whole genome shotgun (WGS) entry which is preliminary data.</text>
</comment>
<protein>
    <submittedName>
        <fullName evidence="2">DUF1244 domain-containing protein</fullName>
    </submittedName>
</protein>
<dbReference type="InterPro" id="IPR036810">
    <property type="entry name" value="SMc04008-like_sf"/>
</dbReference>
<gene>
    <name evidence="2" type="ORF">V0U35_03590</name>
</gene>
<dbReference type="Proteomes" id="UP001310692">
    <property type="component" value="Unassembled WGS sequence"/>
</dbReference>
<dbReference type="InterPro" id="IPR023163">
    <property type="entry name" value="SMc04008-like_domain"/>
</dbReference>
<name>A0ABU7LW26_9PROT</name>
<sequence>MKHDELSPAEQDALDAAAFRQLLAHLGRRTDVQNIDLMILADFCRNCLSKWYRAAAEERGLDVSDDDARERVYGMPYADWKAQFQTPATPEQLAAMEGRKR</sequence>
<dbReference type="EMBL" id="JAZDRO010000001">
    <property type="protein sequence ID" value="MEE2565752.1"/>
    <property type="molecule type" value="Genomic_DNA"/>
</dbReference>
<evidence type="ECO:0000313" key="3">
    <source>
        <dbReference type="Proteomes" id="UP001310692"/>
    </source>
</evidence>
<feature type="domain" description="SMc04008-like" evidence="1">
    <location>
        <begin position="32"/>
        <end position="97"/>
    </location>
</feature>
<dbReference type="SUPFAM" id="SSF158757">
    <property type="entry name" value="SMc04008-like"/>
    <property type="match status" value="1"/>
</dbReference>
<accession>A0ABU7LW26</accession>
<reference evidence="2 3" key="1">
    <citation type="submission" date="2024-01" db="EMBL/GenBank/DDBJ databases">
        <title>Hyphobacterium bacterium isolated from marine sediment.</title>
        <authorList>
            <person name="Zhao S."/>
        </authorList>
    </citation>
    <scope>NUCLEOTIDE SEQUENCE [LARGE SCALE GENOMIC DNA]</scope>
    <source>
        <strain evidence="2 3">Y60-23</strain>
    </source>
</reference>
<evidence type="ECO:0000313" key="2">
    <source>
        <dbReference type="EMBL" id="MEE2565752.1"/>
    </source>
</evidence>
<keyword evidence="3" id="KW-1185">Reference proteome</keyword>
<dbReference type="Gene3D" id="1.10.3340.10">
    <property type="entry name" value="SMc04008-like"/>
    <property type="match status" value="1"/>
</dbReference>
<dbReference type="RefSeq" id="WP_330195284.1">
    <property type="nucleotide sequence ID" value="NZ_JAZDRO010000001.1"/>
</dbReference>
<dbReference type="Pfam" id="PF06844">
    <property type="entry name" value="DUF1244"/>
    <property type="match status" value="1"/>
</dbReference>